<reference evidence="1 2" key="1">
    <citation type="submission" date="2019-03" db="EMBL/GenBank/DDBJ databases">
        <title>Single cell metagenomics reveals metabolic interactions within the superorganism composed of flagellate Streblomastix strix and complex community of Bacteroidetes bacteria on its surface.</title>
        <authorList>
            <person name="Treitli S.C."/>
            <person name="Kolisko M."/>
            <person name="Husnik F."/>
            <person name="Keeling P."/>
            <person name="Hampl V."/>
        </authorList>
    </citation>
    <scope>NUCLEOTIDE SEQUENCE [LARGE SCALE GENOMIC DNA]</scope>
    <source>
        <strain evidence="1">ST1C</strain>
    </source>
</reference>
<sequence length="378" mass="40857">MLIFLAFASLSLGFPIDFEKIDSTVHENTSAHVSSPISVSEPLASKSQQFIGLEKDADKLQSAKVGKILQNDCQIDVGANEICTTVDAALATSCSESIYAIELKDQIHVESLVVNKKSVILIKGQDDNSQPRTVWKASEQAASLYTIQLQQEIITLQYIDFVYAMTTESNPVSTPTSSIIYLHTLQEIYSEITIEHCNFIGLGNGLGSQQTNSMLRSEGGQRVIVNDCSFSSANVVNSPIQATDYFQFSVSNCNFTDINSIGASGAIEISGGRSDHFSIAIQSNIFDNCVGSLYGAISVIASNQDTEESVSISFNQITNCTGSVTGGIYLEYDQFGTTDLGMNTFNGNILSLTLQNDDQGQDAHIYKISRGYVGSDSI</sequence>
<name>A0A5J4VGZ1_9EUKA</name>
<organism evidence="1 2">
    <name type="scientific">Streblomastix strix</name>
    <dbReference type="NCBI Taxonomy" id="222440"/>
    <lineage>
        <taxon>Eukaryota</taxon>
        <taxon>Metamonada</taxon>
        <taxon>Preaxostyla</taxon>
        <taxon>Oxymonadida</taxon>
        <taxon>Streblomastigidae</taxon>
        <taxon>Streblomastix</taxon>
    </lineage>
</organism>
<gene>
    <name evidence="1" type="ORF">EZS28_022716</name>
</gene>
<dbReference type="EMBL" id="SNRW01007144">
    <property type="protein sequence ID" value="KAA6381755.1"/>
    <property type="molecule type" value="Genomic_DNA"/>
</dbReference>
<dbReference type="SUPFAM" id="SSF51126">
    <property type="entry name" value="Pectin lyase-like"/>
    <property type="match status" value="1"/>
</dbReference>
<dbReference type="Proteomes" id="UP000324800">
    <property type="component" value="Unassembled WGS sequence"/>
</dbReference>
<evidence type="ECO:0000313" key="1">
    <source>
        <dbReference type="EMBL" id="KAA6381755.1"/>
    </source>
</evidence>
<dbReference type="InterPro" id="IPR011050">
    <property type="entry name" value="Pectin_lyase_fold/virulence"/>
</dbReference>
<accession>A0A5J4VGZ1</accession>
<evidence type="ECO:0000313" key="2">
    <source>
        <dbReference type="Proteomes" id="UP000324800"/>
    </source>
</evidence>
<comment type="caution">
    <text evidence="1">The sequence shown here is derived from an EMBL/GenBank/DDBJ whole genome shotgun (WGS) entry which is preliminary data.</text>
</comment>
<feature type="non-terminal residue" evidence="1">
    <location>
        <position position="378"/>
    </location>
</feature>
<proteinExistence type="predicted"/>
<evidence type="ECO:0008006" key="3">
    <source>
        <dbReference type="Google" id="ProtNLM"/>
    </source>
</evidence>
<dbReference type="AlphaFoldDB" id="A0A5J4VGZ1"/>
<protein>
    <recommendedName>
        <fullName evidence="3">Right handed beta helix domain-containing protein</fullName>
    </recommendedName>
</protein>